<sequence>MYRTVWSMDRDDTDWKEVMMPYLTELIFYVEMIPPALPPKPPKPMISATTNGLCKIRDQHLAWLNSKGVRQKCLNAWLGIKNEDADEIYFISEEDENLPHSDEKTWFVEDINRVQVEDLLYGKPDGAFVICESSKKGCYACSVVFY</sequence>
<keyword evidence="3" id="KW-0418">Kinase</keyword>
<dbReference type="STRING" id="10181.G5BU65"/>
<dbReference type="Gene3D" id="3.30.505.10">
    <property type="entry name" value="SH2 domain"/>
    <property type="match status" value="1"/>
</dbReference>
<gene>
    <name evidence="3" type="ORF">GW7_07396</name>
</gene>
<keyword evidence="1" id="KW-0727">SH2 domain</keyword>
<dbReference type="AlphaFoldDB" id="G5BU65"/>
<dbReference type="PROSITE" id="PS50001">
    <property type="entry name" value="SH2"/>
    <property type="match status" value="1"/>
</dbReference>
<feature type="domain" description="SH2" evidence="2">
    <location>
        <begin position="106"/>
        <end position="146"/>
    </location>
</feature>
<dbReference type="GO" id="GO:0016301">
    <property type="term" value="F:kinase activity"/>
    <property type="evidence" value="ECO:0007669"/>
    <property type="project" value="UniProtKB-KW"/>
</dbReference>
<proteinExistence type="predicted"/>
<dbReference type="PRINTS" id="PR00678">
    <property type="entry name" value="PI3KINASEP85"/>
</dbReference>
<name>G5BU65_HETGA</name>
<protein>
    <submittedName>
        <fullName evidence="3">Phosphatidylinositol 3-kinase regulatory subunit gamma</fullName>
    </submittedName>
</protein>
<evidence type="ECO:0000259" key="2">
    <source>
        <dbReference type="PROSITE" id="PS50001"/>
    </source>
</evidence>
<keyword evidence="3" id="KW-0808">Transferase</keyword>
<organism evidence="3 4">
    <name type="scientific">Heterocephalus glaber</name>
    <name type="common">Naked mole rat</name>
    <dbReference type="NCBI Taxonomy" id="10181"/>
    <lineage>
        <taxon>Eukaryota</taxon>
        <taxon>Metazoa</taxon>
        <taxon>Chordata</taxon>
        <taxon>Craniata</taxon>
        <taxon>Vertebrata</taxon>
        <taxon>Euteleostomi</taxon>
        <taxon>Mammalia</taxon>
        <taxon>Eutheria</taxon>
        <taxon>Euarchontoglires</taxon>
        <taxon>Glires</taxon>
        <taxon>Rodentia</taxon>
        <taxon>Hystricomorpha</taxon>
        <taxon>Bathyergidae</taxon>
        <taxon>Heterocephalus</taxon>
    </lineage>
</organism>
<dbReference type="SUPFAM" id="SSF55550">
    <property type="entry name" value="SH2 domain"/>
    <property type="match status" value="1"/>
</dbReference>
<dbReference type="InterPro" id="IPR036860">
    <property type="entry name" value="SH2_dom_sf"/>
</dbReference>
<dbReference type="Pfam" id="PF00017">
    <property type="entry name" value="SH2"/>
    <property type="match status" value="1"/>
</dbReference>
<dbReference type="Gene3D" id="1.10.287.1490">
    <property type="match status" value="1"/>
</dbReference>
<evidence type="ECO:0000313" key="3">
    <source>
        <dbReference type="EMBL" id="EHB12826.1"/>
    </source>
</evidence>
<accession>G5BU65</accession>
<evidence type="ECO:0000256" key="1">
    <source>
        <dbReference type="PROSITE-ProRule" id="PRU00191"/>
    </source>
</evidence>
<reference evidence="3 4" key="1">
    <citation type="journal article" date="2011" name="Nature">
        <title>Genome sequencing reveals insights into physiology and longevity of the naked mole rat.</title>
        <authorList>
            <person name="Kim E.B."/>
            <person name="Fang X."/>
            <person name="Fushan A.A."/>
            <person name="Huang Z."/>
            <person name="Lobanov A.V."/>
            <person name="Han L."/>
            <person name="Marino S.M."/>
            <person name="Sun X."/>
            <person name="Turanov A.A."/>
            <person name="Yang P."/>
            <person name="Yim S.H."/>
            <person name="Zhao X."/>
            <person name="Kasaikina M.V."/>
            <person name="Stoletzki N."/>
            <person name="Peng C."/>
            <person name="Polak P."/>
            <person name="Xiong Z."/>
            <person name="Kiezun A."/>
            <person name="Zhu Y."/>
            <person name="Chen Y."/>
            <person name="Kryukov G.V."/>
            <person name="Zhang Q."/>
            <person name="Peshkin L."/>
            <person name="Yang L."/>
            <person name="Bronson R.T."/>
            <person name="Buffenstein R."/>
            <person name="Wang B."/>
            <person name="Han C."/>
            <person name="Li Q."/>
            <person name="Chen L."/>
            <person name="Zhao W."/>
            <person name="Sunyaev S.R."/>
            <person name="Park T.J."/>
            <person name="Zhang G."/>
            <person name="Wang J."/>
            <person name="Gladyshev V.N."/>
        </authorList>
    </citation>
    <scope>NUCLEOTIDE SEQUENCE [LARGE SCALE GENOMIC DNA]</scope>
</reference>
<evidence type="ECO:0000313" key="4">
    <source>
        <dbReference type="Proteomes" id="UP000006813"/>
    </source>
</evidence>
<dbReference type="EMBL" id="JH171897">
    <property type="protein sequence ID" value="EHB12826.1"/>
    <property type="molecule type" value="Genomic_DNA"/>
</dbReference>
<dbReference type="InterPro" id="IPR000980">
    <property type="entry name" value="SH2"/>
</dbReference>
<dbReference type="Proteomes" id="UP000006813">
    <property type="component" value="Unassembled WGS sequence"/>
</dbReference>
<dbReference type="InParanoid" id="G5BU65"/>